<evidence type="ECO:0000256" key="16">
    <source>
        <dbReference type="SAM" id="Coils"/>
    </source>
</evidence>
<keyword evidence="13 17" id="KW-0472">Membrane</keyword>
<comment type="subcellular location">
    <subcellularLocation>
        <location evidence="1">Cell inner membrane</location>
        <topology evidence="1">Multi-pass membrane protein</topology>
    </subcellularLocation>
</comment>
<feature type="transmembrane region" description="Helical" evidence="17">
    <location>
        <begin position="44"/>
        <end position="63"/>
    </location>
</feature>
<keyword evidence="16" id="KW-0175">Coiled coil</keyword>
<keyword evidence="12 17" id="KW-1133">Transmembrane helix</keyword>
<gene>
    <name evidence="21" type="ORF">EV664_1123</name>
</gene>
<dbReference type="SUPFAM" id="SSF52540">
    <property type="entry name" value="P-loop containing nucleoside triphosphate hydrolases"/>
    <property type="match status" value="1"/>
</dbReference>
<evidence type="ECO:0000256" key="3">
    <source>
        <dbReference type="ARBA" id="ARBA00008883"/>
    </source>
</evidence>
<evidence type="ECO:0000256" key="7">
    <source>
        <dbReference type="ARBA" id="ARBA00022679"/>
    </source>
</evidence>
<evidence type="ECO:0000256" key="14">
    <source>
        <dbReference type="ARBA" id="ARBA00023137"/>
    </source>
</evidence>
<evidence type="ECO:0000256" key="2">
    <source>
        <dbReference type="ARBA" id="ARBA00007316"/>
    </source>
</evidence>
<dbReference type="PANTHER" id="PTHR32309:SF13">
    <property type="entry name" value="FERRIC ENTEROBACTIN TRANSPORT PROTEIN FEPE"/>
    <property type="match status" value="1"/>
</dbReference>
<feature type="domain" description="Polysaccharide chain length determinant N-terminal" evidence="18">
    <location>
        <begin position="35"/>
        <end position="121"/>
    </location>
</feature>
<keyword evidence="9" id="KW-0547">Nucleotide-binding</keyword>
<keyword evidence="10" id="KW-0418">Kinase</keyword>
<dbReference type="Pfam" id="PF02706">
    <property type="entry name" value="Wzz"/>
    <property type="match status" value="1"/>
</dbReference>
<dbReference type="InterPro" id="IPR025669">
    <property type="entry name" value="AAA_dom"/>
</dbReference>
<evidence type="ECO:0000256" key="1">
    <source>
        <dbReference type="ARBA" id="ARBA00004429"/>
    </source>
</evidence>
<dbReference type="Proteomes" id="UP000295493">
    <property type="component" value="Unassembled WGS sequence"/>
</dbReference>
<evidence type="ECO:0000313" key="21">
    <source>
        <dbReference type="EMBL" id="TDN79524.1"/>
    </source>
</evidence>
<dbReference type="GO" id="GO:0005524">
    <property type="term" value="F:ATP binding"/>
    <property type="evidence" value="ECO:0007669"/>
    <property type="project" value="UniProtKB-KW"/>
</dbReference>
<evidence type="ECO:0000256" key="13">
    <source>
        <dbReference type="ARBA" id="ARBA00023136"/>
    </source>
</evidence>
<comment type="catalytic activity">
    <reaction evidence="15">
        <text>L-tyrosyl-[protein] + ATP = O-phospho-L-tyrosyl-[protein] + ADP + H(+)</text>
        <dbReference type="Rhea" id="RHEA:10596"/>
        <dbReference type="Rhea" id="RHEA-COMP:10136"/>
        <dbReference type="Rhea" id="RHEA-COMP:20101"/>
        <dbReference type="ChEBI" id="CHEBI:15378"/>
        <dbReference type="ChEBI" id="CHEBI:30616"/>
        <dbReference type="ChEBI" id="CHEBI:46858"/>
        <dbReference type="ChEBI" id="CHEBI:61978"/>
        <dbReference type="ChEBI" id="CHEBI:456216"/>
        <dbReference type="EC" id="2.7.10.2"/>
    </reaction>
</comment>
<evidence type="ECO:0000256" key="6">
    <source>
        <dbReference type="ARBA" id="ARBA00022519"/>
    </source>
</evidence>
<dbReference type="InterPro" id="IPR027417">
    <property type="entry name" value="P-loop_NTPase"/>
</dbReference>
<evidence type="ECO:0000256" key="5">
    <source>
        <dbReference type="ARBA" id="ARBA00022475"/>
    </source>
</evidence>
<evidence type="ECO:0000256" key="4">
    <source>
        <dbReference type="ARBA" id="ARBA00011903"/>
    </source>
</evidence>
<evidence type="ECO:0000256" key="15">
    <source>
        <dbReference type="ARBA" id="ARBA00051245"/>
    </source>
</evidence>
<proteinExistence type="inferred from homology"/>
<evidence type="ECO:0000256" key="8">
    <source>
        <dbReference type="ARBA" id="ARBA00022692"/>
    </source>
</evidence>
<dbReference type="Gene3D" id="3.40.50.300">
    <property type="entry name" value="P-loop containing nucleotide triphosphate hydrolases"/>
    <property type="match status" value="1"/>
</dbReference>
<organism evidence="21 22">
    <name type="scientific">Stakelama pacifica</name>
    <dbReference type="NCBI Taxonomy" id="517720"/>
    <lineage>
        <taxon>Bacteria</taxon>
        <taxon>Pseudomonadati</taxon>
        <taxon>Pseudomonadota</taxon>
        <taxon>Alphaproteobacteria</taxon>
        <taxon>Sphingomonadales</taxon>
        <taxon>Sphingomonadaceae</taxon>
        <taxon>Stakelama</taxon>
    </lineage>
</organism>
<dbReference type="OrthoDB" id="230260at2"/>
<feature type="coiled-coil region" evidence="16">
    <location>
        <begin position="274"/>
        <end position="333"/>
    </location>
</feature>
<dbReference type="EMBL" id="SNWD01000012">
    <property type="protein sequence ID" value="TDN79524.1"/>
    <property type="molecule type" value="Genomic_DNA"/>
</dbReference>
<dbReference type="RefSeq" id="WP_133496492.1">
    <property type="nucleotide sequence ID" value="NZ_BMLU01000020.1"/>
</dbReference>
<keyword evidence="11" id="KW-0067">ATP-binding</keyword>
<dbReference type="PANTHER" id="PTHR32309">
    <property type="entry name" value="TYROSINE-PROTEIN KINASE"/>
    <property type="match status" value="1"/>
</dbReference>
<evidence type="ECO:0000259" key="20">
    <source>
        <dbReference type="Pfam" id="PF13807"/>
    </source>
</evidence>
<dbReference type="GO" id="GO:0005886">
    <property type="term" value="C:plasma membrane"/>
    <property type="evidence" value="ECO:0007669"/>
    <property type="project" value="UniProtKB-SubCell"/>
</dbReference>
<evidence type="ECO:0000256" key="10">
    <source>
        <dbReference type="ARBA" id="ARBA00022777"/>
    </source>
</evidence>
<keyword evidence="22" id="KW-1185">Reference proteome</keyword>
<feature type="coiled-coil region" evidence="16">
    <location>
        <begin position="370"/>
        <end position="397"/>
    </location>
</feature>
<dbReference type="AlphaFoldDB" id="A0A4R6FGH5"/>
<dbReference type="GO" id="GO:0004715">
    <property type="term" value="F:non-membrane spanning protein tyrosine kinase activity"/>
    <property type="evidence" value="ECO:0007669"/>
    <property type="project" value="UniProtKB-EC"/>
</dbReference>
<name>A0A4R6FGH5_9SPHN</name>
<evidence type="ECO:0000256" key="17">
    <source>
        <dbReference type="SAM" id="Phobius"/>
    </source>
</evidence>
<dbReference type="InterPro" id="IPR005702">
    <property type="entry name" value="Wzc-like_C"/>
</dbReference>
<feature type="domain" description="AAA" evidence="19">
    <location>
        <begin position="553"/>
        <end position="664"/>
    </location>
</feature>
<reference evidence="21 22" key="1">
    <citation type="submission" date="2019-03" db="EMBL/GenBank/DDBJ databases">
        <title>Genomic Encyclopedia of Type Strains, Phase IV (KMG-IV): sequencing the most valuable type-strain genomes for metagenomic binning, comparative biology and taxonomic classification.</title>
        <authorList>
            <person name="Goeker M."/>
        </authorList>
    </citation>
    <scope>NUCLEOTIDE SEQUENCE [LARGE SCALE GENOMIC DNA]</scope>
    <source>
        <strain evidence="21 22">DSM 25059</strain>
    </source>
</reference>
<keyword evidence="8 17" id="KW-0812">Transmembrane</keyword>
<protein>
    <recommendedName>
        <fullName evidence="4">non-specific protein-tyrosine kinase</fullName>
        <ecNumber evidence="4">2.7.10.2</ecNumber>
    </recommendedName>
</protein>
<dbReference type="InterPro" id="IPR003856">
    <property type="entry name" value="LPS_length_determ_N"/>
</dbReference>
<keyword evidence="6" id="KW-0997">Cell inner membrane</keyword>
<evidence type="ECO:0000259" key="18">
    <source>
        <dbReference type="Pfam" id="PF02706"/>
    </source>
</evidence>
<comment type="caution">
    <text evidence="21">The sequence shown here is derived from an EMBL/GenBank/DDBJ whole genome shotgun (WGS) entry which is preliminary data.</text>
</comment>
<dbReference type="Pfam" id="PF13614">
    <property type="entry name" value="AAA_31"/>
    <property type="match status" value="1"/>
</dbReference>
<dbReference type="Pfam" id="PF13807">
    <property type="entry name" value="GNVR"/>
    <property type="match status" value="1"/>
</dbReference>
<dbReference type="CDD" id="cd05387">
    <property type="entry name" value="BY-kinase"/>
    <property type="match status" value="1"/>
</dbReference>
<keyword evidence="7" id="KW-0808">Transferase</keyword>
<dbReference type="NCBIfam" id="TIGR01007">
    <property type="entry name" value="eps_fam"/>
    <property type="match status" value="1"/>
</dbReference>
<feature type="coiled-coil region" evidence="16">
    <location>
        <begin position="220"/>
        <end position="247"/>
    </location>
</feature>
<comment type="similarity">
    <text evidence="3">Belongs to the etk/wzc family.</text>
</comment>
<accession>A0A4R6FGH5</accession>
<dbReference type="EC" id="2.7.10.2" evidence="4"/>
<comment type="similarity">
    <text evidence="2">Belongs to the CpsD/CapB family.</text>
</comment>
<keyword evidence="14" id="KW-0829">Tyrosine-protein kinase</keyword>
<evidence type="ECO:0000256" key="11">
    <source>
        <dbReference type="ARBA" id="ARBA00022840"/>
    </source>
</evidence>
<evidence type="ECO:0000256" key="9">
    <source>
        <dbReference type="ARBA" id="ARBA00022741"/>
    </source>
</evidence>
<evidence type="ECO:0000256" key="12">
    <source>
        <dbReference type="ARBA" id="ARBA00022989"/>
    </source>
</evidence>
<dbReference type="InterPro" id="IPR050445">
    <property type="entry name" value="Bact_polysacc_biosynth/exp"/>
</dbReference>
<dbReference type="InterPro" id="IPR032807">
    <property type="entry name" value="GNVR"/>
</dbReference>
<sequence length="739" mass="81277">MNIVTSYRDNQAAIRNPVGSEAVGGTEGPSVLEQYLRIARRWRWVIAGAIAGCFLIGLVITLLTTPQYTADATIEISRESDQVTNFKGVEREASVTDQEFYQTQYGLLKSRTLAERVATELRLVDDPKFFEMFGVADQDVPAYKISNGHYPAQGRAQRQRDAGQILLDRVGIDPTRLSRLVDIRFTSPDAGFSAKVVNAWAENFIKTNLERKIQATSYGRNVLQRQLAEYKNRLDESQRQMVAYASKEQIIDLPTQTNANGSTTGDRSIVVDNLAALNTALNQATTERIAAESRYRRAGGDGASPEALGNTAINNLRQRRAELAAQYQQLMVRFEPEYPQAKAIKSQIDALDRSITREESRVSGSLQSDYRQALMREQELENRVKALKGDYLDLRRRSIQYNIYKQEVDTNRALYDGLLQRFKEIGVAAGVGVNNVSIVDTADIPEKPSSPRLLLNLLISIVVGIALGSGAALALEQLDEAIADPAEVERRLGLPLLGSVPRTSNDQTPRQALLDRKSELVDAYIAIQTNLRFTTEHGVPRSFSVTSTRPAEGKSTTSIALATVLARAGKRVILIDGDMRSPSVHHWGGVGHERGVSNFLAGEEDISKLTFEIADLGLTAMTAGPIPPNAAELLTGNRLSILIERLLETYDHVIVDSPPVMGLADAPLIASRVEGVVYAVESHGIRSSQVKTALNRLAAANVHIFGGVLTKFEARKAHYGYGYEYGYGYGRDDRDAKSA</sequence>
<keyword evidence="5" id="KW-1003">Cell membrane</keyword>
<evidence type="ECO:0000259" key="19">
    <source>
        <dbReference type="Pfam" id="PF13614"/>
    </source>
</evidence>
<evidence type="ECO:0000313" key="22">
    <source>
        <dbReference type="Proteomes" id="UP000295493"/>
    </source>
</evidence>
<feature type="domain" description="Tyrosine-protein kinase G-rich" evidence="20">
    <location>
        <begin position="405"/>
        <end position="474"/>
    </location>
</feature>